<dbReference type="RefSeq" id="WP_269580447.1">
    <property type="nucleotide sequence ID" value="NZ_CP114589.1"/>
</dbReference>
<gene>
    <name evidence="3" type="ORF">N8M53_13845</name>
</gene>
<feature type="transmembrane region" description="Helical" evidence="2">
    <location>
        <begin position="38"/>
        <end position="57"/>
    </location>
</feature>
<accession>A0AA47KP51</accession>
<dbReference type="AlphaFoldDB" id="A0AA47KP51"/>
<name>A0AA47KP51_9GAMM</name>
<geneLocation type="plasmid" evidence="3 4">
    <name>unnamed</name>
</geneLocation>
<evidence type="ECO:0000313" key="3">
    <source>
        <dbReference type="EMBL" id="WBA10434.1"/>
    </source>
</evidence>
<evidence type="ECO:0000256" key="1">
    <source>
        <dbReference type="SAM" id="MobiDB-lite"/>
    </source>
</evidence>
<protein>
    <submittedName>
        <fullName evidence="3">Uncharacterized protein</fullName>
    </submittedName>
</protein>
<keyword evidence="2" id="KW-0472">Membrane</keyword>
<dbReference type="Proteomes" id="UP001164748">
    <property type="component" value="Plasmid unnamed"/>
</dbReference>
<keyword evidence="3" id="KW-0614">Plasmid</keyword>
<dbReference type="EMBL" id="CP114589">
    <property type="protein sequence ID" value="WBA10434.1"/>
    <property type="molecule type" value="Genomic_DNA"/>
</dbReference>
<evidence type="ECO:0000313" key="4">
    <source>
        <dbReference type="Proteomes" id="UP001164748"/>
    </source>
</evidence>
<organism evidence="3 4">
    <name type="scientific">Salinivibrio kushneri</name>
    <dbReference type="NCBI Taxonomy" id="1908198"/>
    <lineage>
        <taxon>Bacteria</taxon>
        <taxon>Pseudomonadati</taxon>
        <taxon>Pseudomonadota</taxon>
        <taxon>Gammaproteobacteria</taxon>
        <taxon>Vibrionales</taxon>
        <taxon>Vibrionaceae</taxon>
        <taxon>Salinivibrio</taxon>
    </lineage>
</organism>
<reference evidence="3" key="1">
    <citation type="submission" date="2022-09" db="EMBL/GenBank/DDBJ databases">
        <authorList>
            <person name="Li Z.-J."/>
        </authorList>
    </citation>
    <scope>NUCLEOTIDE SEQUENCE</scope>
    <source>
        <strain evidence="3">TGB11</strain>
        <plasmid evidence="3">unnamed</plasmid>
    </source>
</reference>
<keyword evidence="2" id="KW-1133">Transmembrane helix</keyword>
<keyword evidence="2" id="KW-0812">Transmembrane</keyword>
<evidence type="ECO:0000256" key="2">
    <source>
        <dbReference type="SAM" id="Phobius"/>
    </source>
</evidence>
<sequence>MANDRSSDQSQESASNSQIEKTPLVKKLDNQELKNTGFWLSQLFMIISTIVGVYLAAQSGLEQALTFDAYSKMEDNYYLRQSLHAELADNADAIEAYADEFLIRSRPLQEIKNFRPPLDRYVWETMKYNPTTLETPSSLITQARRFYSHSDNLMDRAEQRALGANYAGKQLKKLVKKLREQTLPDLKHSAEQLKKELSEKGVEIGSLKET</sequence>
<feature type="region of interest" description="Disordered" evidence="1">
    <location>
        <begin position="1"/>
        <end position="21"/>
    </location>
</feature>
<proteinExistence type="predicted"/>
<feature type="compositionally biased region" description="Low complexity" evidence="1">
    <location>
        <begin position="8"/>
        <end position="18"/>
    </location>
</feature>